<sequence>MSATADHGRCHCGQTEWEVILEDRAHILCHCDTCKVLGGGTHTLNQIVPKQNLQLTKGKLSTYTYYGDSGKAVNCYYCPNCTTHVYHHQTVMGDKIVVRTILLDNGKSIQPGAEIYGKARLPWEKEVAETFETLPPM</sequence>
<feature type="domain" description="CENP-V/GFA" evidence="5">
    <location>
        <begin position="6"/>
        <end position="124"/>
    </location>
</feature>
<dbReference type="OrthoDB" id="1601230at2759"/>
<evidence type="ECO:0000256" key="1">
    <source>
        <dbReference type="ARBA" id="ARBA00005495"/>
    </source>
</evidence>
<gene>
    <name evidence="6" type="ORF">LSUE1_G002353</name>
</gene>
<evidence type="ECO:0000313" key="6">
    <source>
        <dbReference type="EMBL" id="TVY81972.1"/>
    </source>
</evidence>
<reference evidence="6 7" key="1">
    <citation type="submission" date="2018-05" db="EMBL/GenBank/DDBJ databases">
        <title>Genome sequencing and assembly of the regulated plant pathogen Lachnellula willkommii and related sister species for the development of diagnostic species identification markers.</title>
        <authorList>
            <person name="Giroux E."/>
            <person name="Bilodeau G."/>
        </authorList>
    </citation>
    <scope>NUCLEOTIDE SEQUENCE [LARGE SCALE GENOMIC DNA]</scope>
    <source>
        <strain evidence="6 7">CBS 268.59</strain>
    </source>
</reference>
<dbReference type="Proteomes" id="UP000469558">
    <property type="component" value="Unassembled WGS sequence"/>
</dbReference>
<keyword evidence="7" id="KW-1185">Reference proteome</keyword>
<keyword evidence="4" id="KW-0456">Lyase</keyword>
<accession>A0A8T9CA33</accession>
<dbReference type="PANTHER" id="PTHR33337">
    <property type="entry name" value="GFA DOMAIN-CONTAINING PROTEIN"/>
    <property type="match status" value="1"/>
</dbReference>
<dbReference type="PANTHER" id="PTHR33337:SF30">
    <property type="entry name" value="DUF636 DOMAIN PROTEIN (AFU_ORTHOLOGUE AFUA_1G03180)"/>
    <property type="match status" value="1"/>
</dbReference>
<dbReference type="InterPro" id="IPR011057">
    <property type="entry name" value="Mss4-like_sf"/>
</dbReference>
<dbReference type="GO" id="GO:0046872">
    <property type="term" value="F:metal ion binding"/>
    <property type="evidence" value="ECO:0007669"/>
    <property type="project" value="UniProtKB-KW"/>
</dbReference>
<dbReference type="Gene3D" id="3.90.1590.10">
    <property type="entry name" value="glutathione-dependent formaldehyde- activating enzyme (gfa)"/>
    <property type="match status" value="1"/>
</dbReference>
<evidence type="ECO:0000256" key="2">
    <source>
        <dbReference type="ARBA" id="ARBA00022723"/>
    </source>
</evidence>
<comment type="similarity">
    <text evidence="1">Belongs to the Gfa family.</text>
</comment>
<protein>
    <recommendedName>
        <fullName evidence="5">CENP-V/GFA domain-containing protein</fullName>
    </recommendedName>
</protein>
<evidence type="ECO:0000259" key="5">
    <source>
        <dbReference type="PROSITE" id="PS51891"/>
    </source>
</evidence>
<evidence type="ECO:0000256" key="3">
    <source>
        <dbReference type="ARBA" id="ARBA00022833"/>
    </source>
</evidence>
<evidence type="ECO:0000313" key="7">
    <source>
        <dbReference type="Proteomes" id="UP000469558"/>
    </source>
</evidence>
<dbReference type="GO" id="GO:0016846">
    <property type="term" value="F:carbon-sulfur lyase activity"/>
    <property type="evidence" value="ECO:0007669"/>
    <property type="project" value="InterPro"/>
</dbReference>
<dbReference type="PROSITE" id="PS51891">
    <property type="entry name" value="CENP_V_GFA"/>
    <property type="match status" value="1"/>
</dbReference>
<keyword evidence="3" id="KW-0862">Zinc</keyword>
<dbReference type="EMBL" id="QGMK01000394">
    <property type="protein sequence ID" value="TVY81972.1"/>
    <property type="molecule type" value="Genomic_DNA"/>
</dbReference>
<evidence type="ECO:0000256" key="4">
    <source>
        <dbReference type="ARBA" id="ARBA00023239"/>
    </source>
</evidence>
<name>A0A8T9CA33_9HELO</name>
<dbReference type="SUPFAM" id="SSF51316">
    <property type="entry name" value="Mss4-like"/>
    <property type="match status" value="1"/>
</dbReference>
<dbReference type="AlphaFoldDB" id="A0A8T9CA33"/>
<organism evidence="6 7">
    <name type="scientific">Lachnellula suecica</name>
    <dbReference type="NCBI Taxonomy" id="602035"/>
    <lineage>
        <taxon>Eukaryota</taxon>
        <taxon>Fungi</taxon>
        <taxon>Dikarya</taxon>
        <taxon>Ascomycota</taxon>
        <taxon>Pezizomycotina</taxon>
        <taxon>Leotiomycetes</taxon>
        <taxon>Helotiales</taxon>
        <taxon>Lachnaceae</taxon>
        <taxon>Lachnellula</taxon>
    </lineage>
</organism>
<keyword evidence="2" id="KW-0479">Metal-binding</keyword>
<proteinExistence type="inferred from homology"/>
<dbReference type="InterPro" id="IPR006913">
    <property type="entry name" value="CENP-V/GFA"/>
</dbReference>
<comment type="caution">
    <text evidence="6">The sequence shown here is derived from an EMBL/GenBank/DDBJ whole genome shotgun (WGS) entry which is preliminary data.</text>
</comment>
<dbReference type="Pfam" id="PF04828">
    <property type="entry name" value="GFA"/>
    <property type="match status" value="1"/>
</dbReference>